<evidence type="ECO:0000313" key="2">
    <source>
        <dbReference type="EMBL" id="RDB31402.1"/>
    </source>
</evidence>
<sequence length="272" mass="28861">MQGIFSLLFADLEVVTVHFTREPIVETVITAREGAKLLVRSARRSDGVDTYLVEAVEVVMFGGAVFYRSASRPSPFLVPVGEYEVVECSSGRVHLKKPIEKSARQGHRDSVLTQDSVSAGVQQASLVEKGQLPQPFPSVGTGRAVASEQSSSHPSPVPSKAKRGKTSGSARGDSRLRRLAAPPPFPEELPVSGDKRDNASQGNEDVVDRASKILASLIPPPPVLVSDSLGSGQNKGASTTSSESVGGGRRSSFGKRGGGRFDRERRGGREAD</sequence>
<evidence type="ECO:0000256" key="1">
    <source>
        <dbReference type="SAM" id="MobiDB-lite"/>
    </source>
</evidence>
<keyword evidence="3" id="KW-1185">Reference proteome</keyword>
<feature type="region of interest" description="Disordered" evidence="1">
    <location>
        <begin position="128"/>
        <end position="204"/>
    </location>
</feature>
<comment type="caution">
    <text evidence="2">The sequence shown here is derived from an EMBL/GenBank/DDBJ whole genome shotgun (WGS) entry which is preliminary data.</text>
</comment>
<accession>A0A369KCS8</accession>
<evidence type="ECO:0000313" key="3">
    <source>
        <dbReference type="Proteomes" id="UP000253816"/>
    </source>
</evidence>
<protein>
    <submittedName>
        <fullName evidence="2">Uncharacterized protein</fullName>
    </submittedName>
</protein>
<dbReference type="Proteomes" id="UP000253816">
    <property type="component" value="Unassembled WGS sequence"/>
</dbReference>
<dbReference type="AlphaFoldDB" id="A0A369KCS8"/>
<reference evidence="2 3" key="1">
    <citation type="submission" date="2018-07" db="EMBL/GenBank/DDBJ databases">
        <title>Comparative genomics of the Candidatus Parilichlamydiaceae reveals evidence of convergent evolution and genome reduction in the phylum Chlamydiae.</title>
        <authorList>
            <person name="Taylor-Brown A."/>
            <person name="Polkinghorne A."/>
        </authorList>
    </citation>
    <scope>NUCLEOTIDE SEQUENCE [LARGE SCALE GENOMIC DNA]</scope>
    <source>
        <strain evidence="2 3">Hat2</strain>
    </source>
</reference>
<organism evidence="2 3">
    <name type="scientific">Candidatus Similichlamydia laticola</name>
    <dbReference type="NCBI Taxonomy" id="2170265"/>
    <lineage>
        <taxon>Bacteria</taxon>
        <taxon>Pseudomonadati</taxon>
        <taxon>Chlamydiota</taxon>
        <taxon>Chlamydiia</taxon>
        <taxon>Parachlamydiales</taxon>
        <taxon>Candidatus Parilichlamydiaceae</taxon>
        <taxon>Candidatus Similichlamydia</taxon>
    </lineage>
</organism>
<proteinExistence type="predicted"/>
<dbReference type="EMBL" id="QQBG01000017">
    <property type="protein sequence ID" value="RDB31402.1"/>
    <property type="molecule type" value="Genomic_DNA"/>
</dbReference>
<feature type="region of interest" description="Disordered" evidence="1">
    <location>
        <begin position="218"/>
        <end position="272"/>
    </location>
</feature>
<feature type="compositionally biased region" description="Basic and acidic residues" evidence="1">
    <location>
        <begin position="259"/>
        <end position="272"/>
    </location>
</feature>
<gene>
    <name evidence="2" type="ORF">HAT2_00493</name>
</gene>
<name>A0A369KCS8_9BACT</name>